<protein>
    <submittedName>
        <fullName evidence="6">PgaG1</fullName>
    </submittedName>
</protein>
<dbReference type="CDD" id="cd03784">
    <property type="entry name" value="GT1_Gtf-like"/>
    <property type="match status" value="1"/>
</dbReference>
<dbReference type="GO" id="GO:0017000">
    <property type="term" value="P:antibiotic biosynthetic process"/>
    <property type="evidence" value="ECO:0007669"/>
    <property type="project" value="UniProtKB-ARBA"/>
</dbReference>
<feature type="domain" description="Erythromycin biosynthesis protein CIII-like N-terminal" evidence="5">
    <location>
        <begin position="118"/>
        <end position="248"/>
    </location>
</feature>
<dbReference type="PANTHER" id="PTHR48050">
    <property type="entry name" value="STEROL 3-BETA-GLUCOSYLTRANSFERASE"/>
    <property type="match status" value="1"/>
</dbReference>
<proteinExistence type="inferred from homology"/>
<dbReference type="InterPro" id="IPR050426">
    <property type="entry name" value="Glycosyltransferase_28"/>
</dbReference>
<dbReference type="GO" id="GO:0016758">
    <property type="term" value="F:hexosyltransferase activity"/>
    <property type="evidence" value="ECO:0007669"/>
    <property type="project" value="UniProtKB-ARBA"/>
</dbReference>
<dbReference type="InterPro" id="IPR048284">
    <property type="entry name" value="EryCIII-like_N"/>
</dbReference>
<dbReference type="Gene3D" id="3.40.50.2000">
    <property type="entry name" value="Glycogen Phosphorylase B"/>
    <property type="match status" value="2"/>
</dbReference>
<name>X5DAF6_9ACTN</name>
<sequence>MRVMLTVSNWTTHWLAMVAQCWALQAAGHEVRVLCTPDQEQAVTRAGLTPVPVLEAVDQAVKARTHNHSQARAGRWPFPELPPHPVTGAPMTSLDDYDAPAWMAENWERLHGMATRSADAAVSYARWWRPRLILHDMVSIEGPLVGKALGIPTALHLWGLTGPDDQVPGAPPGVGFVPPDVYGLFERHGAGTMGADVHDLVIDPSPRSLAPPLRRAHRLPVRHVPYNGPGAEPSWLRDRPDRPRVGVVWGTSVTAMFGPASFAVPRVVEALADLDADVVLAVTGEDLAALGPLPPHVRAVAHLPLRLLLADCDLVIHHGGAGCVMTGLAAGVVQLALPNALDQELIGERLARAGGARALHNATATPAAIRGAVTELLQNTSARAVAERLRTETEEAPTPAALVAVLEEHAYGHRG</sequence>
<evidence type="ECO:0000259" key="4">
    <source>
        <dbReference type="Pfam" id="PF06722"/>
    </source>
</evidence>
<reference evidence="6" key="2">
    <citation type="journal article" date="2004" name="J. Antibiot.">
        <title>Partial activation of a silent angucycline-type gene cluster from a rubromycin beta producing Streptomyces sp. PGA64.</title>
        <authorList>
            <person name="Metsa-Ketela M."/>
            <person name="Ylihonko K."/>
            <person name="Mantsala P."/>
        </authorList>
    </citation>
    <scope>NUCLEOTIDE SEQUENCE</scope>
    <source>
        <strain evidence="6">PGA64</strain>
    </source>
</reference>
<dbReference type="GO" id="GO:0008194">
    <property type="term" value="F:UDP-glycosyltransferase activity"/>
    <property type="evidence" value="ECO:0007669"/>
    <property type="project" value="InterPro"/>
</dbReference>
<feature type="domain" description="Erythromycin biosynthesis protein CIII-like N-terminal" evidence="5">
    <location>
        <begin position="22"/>
        <end position="59"/>
    </location>
</feature>
<evidence type="ECO:0000256" key="2">
    <source>
        <dbReference type="ARBA" id="ARBA00022676"/>
    </source>
</evidence>
<dbReference type="InterPro" id="IPR010610">
    <property type="entry name" value="EryCIII-like_C"/>
</dbReference>
<dbReference type="PANTHER" id="PTHR48050:SF13">
    <property type="entry name" value="STEROL 3-BETA-GLUCOSYLTRANSFERASE UGT80A2"/>
    <property type="match status" value="1"/>
</dbReference>
<dbReference type="EMBL" id="AY034378">
    <property type="protein sequence ID" value="AHW57780.1"/>
    <property type="molecule type" value="Genomic_DNA"/>
</dbReference>
<comment type="similarity">
    <text evidence="1">Belongs to the glycosyltransferase 28 family.</text>
</comment>
<dbReference type="Pfam" id="PF06722">
    <property type="entry name" value="EryCIII-like_C"/>
    <property type="match status" value="1"/>
</dbReference>
<evidence type="ECO:0000259" key="5">
    <source>
        <dbReference type="Pfam" id="PF21036"/>
    </source>
</evidence>
<evidence type="ECO:0000256" key="1">
    <source>
        <dbReference type="ARBA" id="ARBA00006962"/>
    </source>
</evidence>
<keyword evidence="3" id="KW-0808">Transferase</keyword>
<dbReference type="AlphaFoldDB" id="X5DAF6"/>
<feature type="domain" description="Erythromycin biosynthesis protein CIII-like C-terminal" evidence="4">
    <location>
        <begin position="266"/>
        <end position="408"/>
    </location>
</feature>
<dbReference type="Pfam" id="PF21036">
    <property type="entry name" value="EryCIII-like_N"/>
    <property type="match status" value="2"/>
</dbReference>
<keyword evidence="2" id="KW-0328">Glycosyltransferase</keyword>
<evidence type="ECO:0000313" key="6">
    <source>
        <dbReference type="EMBL" id="AHW57780.1"/>
    </source>
</evidence>
<dbReference type="InterPro" id="IPR002213">
    <property type="entry name" value="UDP_glucos_trans"/>
</dbReference>
<reference evidence="6" key="3">
    <citation type="submission" date="2014-04" db="EMBL/GenBank/DDBJ databases">
        <title>Activation of silent natural product biosynthesis pathways by reporter-guided mutant selection.</title>
        <authorList>
            <person name="Guo F."/>
            <person name="Xiang S."/>
            <person name="Li L."/>
            <person name="Wang B."/>
            <person name="Rajasarkka J."/>
            <person name="Grondahl K."/>
            <person name="Hannuksela Y."/>
            <person name="Ai G."/>
            <person name="Metsa-Ketela M."/>
            <person name="Yang K."/>
        </authorList>
    </citation>
    <scope>NUCLEOTIDE SEQUENCE</scope>
    <source>
        <strain evidence="6">PGA64</strain>
    </source>
</reference>
<organism evidence="6">
    <name type="scientific">Streptomyces sp. PGA64</name>
    <dbReference type="NCBI Taxonomy" id="161235"/>
    <lineage>
        <taxon>Bacteria</taxon>
        <taxon>Bacillati</taxon>
        <taxon>Actinomycetota</taxon>
        <taxon>Actinomycetes</taxon>
        <taxon>Kitasatosporales</taxon>
        <taxon>Streptomycetaceae</taxon>
        <taxon>Streptomyces</taxon>
    </lineage>
</organism>
<dbReference type="SUPFAM" id="SSF53756">
    <property type="entry name" value="UDP-Glycosyltransferase/glycogen phosphorylase"/>
    <property type="match status" value="1"/>
</dbReference>
<dbReference type="FunFam" id="3.40.50.2000:FF:000072">
    <property type="entry name" value="Glycosyl transferase"/>
    <property type="match status" value="1"/>
</dbReference>
<reference evidence="6" key="1">
    <citation type="journal article" date="2003" name="Antimicrob. Agents Chemother.">
        <title>Engineering anthracycline biosynthesis toward angucyclines.</title>
        <authorList>
            <person name="Metsa-Ketela M."/>
            <person name="Palmu K."/>
            <person name="Kunnari T."/>
            <person name="Ylihonko K."/>
            <person name="Mantsala P."/>
        </authorList>
    </citation>
    <scope>NUCLEOTIDE SEQUENCE</scope>
    <source>
        <strain evidence="6">PGA64</strain>
    </source>
</reference>
<evidence type="ECO:0000256" key="3">
    <source>
        <dbReference type="ARBA" id="ARBA00022679"/>
    </source>
</evidence>
<accession>X5DAF6</accession>